<accession>A0ABS5KIP9</accession>
<organism evidence="4 5">
    <name type="scientific">Catenulispora pinistramenti</name>
    <dbReference type="NCBI Taxonomy" id="2705254"/>
    <lineage>
        <taxon>Bacteria</taxon>
        <taxon>Bacillati</taxon>
        <taxon>Actinomycetota</taxon>
        <taxon>Actinomycetes</taxon>
        <taxon>Catenulisporales</taxon>
        <taxon>Catenulisporaceae</taxon>
        <taxon>Catenulispora</taxon>
    </lineage>
</organism>
<feature type="region of interest" description="Disordered" evidence="1">
    <location>
        <begin position="1"/>
        <end position="23"/>
    </location>
</feature>
<sequence length="468" mass="48941">MAEDGTAADGTAEDSTAAASGEPASIDTVRLRRLLGAPELQWLVDRIAERIAAGMPVVEGTVALADPDPGQRRAAERLLGRAPGHGRSLTIRLRDVDAVLKESEMSPNGLRAAIHVLRGPITVRHEAEAASSRAWESAHEPLAGLTEHRPDLAPWLDRVRTSGLLKRQADGASAGSALAAQAARVLSVLPHPGIVRPVLAARTAGDAHALDDGRPLTALVLSAIRALAGLSATDTADAEGRRAAWAAVGVAPDDLSSRVLVLNVPPPPGEDGTLARLLTAAANAGEPLVLTLRMLDSWSDPPADDPPHRIGDLAGVTVSVCENPAVVAAAATELGPSCPPLICLEGTPSVAANRLLRQVATRCANVRYHGDFDWGGVRIAAGVFDLVDRTGSSAVPWRYDSVAYLRAVARGLGTPLSSSRARDTPWDPELRRHLQAHAVRVEEEQVIDVLLADLAHGTDHGTDPAGLP</sequence>
<keyword evidence="5" id="KW-1185">Reference proteome</keyword>
<feature type="domain" description="Conserved hypothetical protein CHP02679 N terminus" evidence="3">
    <location>
        <begin position="59"/>
        <end position="266"/>
    </location>
</feature>
<evidence type="ECO:0000259" key="3">
    <source>
        <dbReference type="Pfam" id="PF11796"/>
    </source>
</evidence>
<name>A0ABS5KIP9_9ACTN</name>
<evidence type="ECO:0000313" key="5">
    <source>
        <dbReference type="Proteomes" id="UP000730482"/>
    </source>
</evidence>
<feature type="domain" description="DUF2399" evidence="2">
    <location>
        <begin position="290"/>
        <end position="454"/>
    </location>
</feature>
<dbReference type="Pfam" id="PF09664">
    <property type="entry name" value="DUF2399"/>
    <property type="match status" value="1"/>
</dbReference>
<dbReference type="InterPro" id="IPR024466">
    <property type="entry name" value="CHP02679_N"/>
</dbReference>
<evidence type="ECO:0000313" key="4">
    <source>
        <dbReference type="EMBL" id="MBS2546271.1"/>
    </source>
</evidence>
<reference evidence="4 5" key="1">
    <citation type="submission" date="2020-02" db="EMBL/GenBank/DDBJ databases">
        <title>Acidophilic actinobacteria isolated from forest soil.</title>
        <authorList>
            <person name="Golinska P."/>
        </authorList>
    </citation>
    <scope>NUCLEOTIDE SEQUENCE [LARGE SCALE GENOMIC DNA]</scope>
    <source>
        <strain evidence="4 5">NL8</strain>
    </source>
</reference>
<gene>
    <name evidence="4" type="ORF">KGQ19_05275</name>
</gene>
<comment type="caution">
    <text evidence="4">The sequence shown here is derived from an EMBL/GenBank/DDBJ whole genome shotgun (WGS) entry which is preliminary data.</text>
</comment>
<evidence type="ECO:0000259" key="2">
    <source>
        <dbReference type="Pfam" id="PF09664"/>
    </source>
</evidence>
<dbReference type="InterPro" id="IPR024465">
    <property type="entry name" value="DUF2399"/>
</dbReference>
<protein>
    <submittedName>
        <fullName evidence="4">TIGR02679 family protein</fullName>
    </submittedName>
</protein>
<dbReference type="EMBL" id="JAAFYZ010000011">
    <property type="protein sequence ID" value="MBS2546271.1"/>
    <property type="molecule type" value="Genomic_DNA"/>
</dbReference>
<dbReference type="InterPro" id="IPR013495">
    <property type="entry name" value="CHP02679"/>
</dbReference>
<dbReference type="Proteomes" id="UP000730482">
    <property type="component" value="Unassembled WGS sequence"/>
</dbReference>
<dbReference type="RefSeq" id="WP_212007922.1">
    <property type="nucleotide sequence ID" value="NZ_JAAFYZ010000011.1"/>
</dbReference>
<evidence type="ECO:0000256" key="1">
    <source>
        <dbReference type="SAM" id="MobiDB-lite"/>
    </source>
</evidence>
<proteinExistence type="predicted"/>
<dbReference type="NCBIfam" id="TIGR02679">
    <property type="entry name" value="TIGR02679 family protein"/>
    <property type="match status" value="1"/>
</dbReference>
<dbReference type="Pfam" id="PF11796">
    <property type="entry name" value="DUF3323"/>
    <property type="match status" value="1"/>
</dbReference>